<reference evidence="2 3" key="3">
    <citation type="submission" date="2017-10" db="EMBL/GenBank/DDBJ databases">
        <title>Extensive intraspecific genome diversity in a model arbuscular mycorrhizal fungus.</title>
        <authorList>
            <person name="Chen E.C.H."/>
            <person name="Morin E."/>
            <person name="Baudet D."/>
            <person name="Noel J."/>
            <person name="Ndikumana S."/>
            <person name="Charron P."/>
            <person name="St-Onge C."/>
            <person name="Giorgi J."/>
            <person name="Grigoriev I.V."/>
            <person name="Roux C."/>
            <person name="Martin F.M."/>
            <person name="Corradi N."/>
        </authorList>
    </citation>
    <scope>NUCLEOTIDE SEQUENCE [LARGE SCALE GENOMIC DNA]</scope>
    <source>
        <strain evidence="2 3">A1</strain>
    </source>
</reference>
<evidence type="ECO:0008006" key="5">
    <source>
        <dbReference type="Google" id="ProtNLM"/>
    </source>
</evidence>
<evidence type="ECO:0000313" key="1">
    <source>
        <dbReference type="EMBL" id="PKC02456.1"/>
    </source>
</evidence>
<dbReference type="EMBL" id="LLXH01000397">
    <property type="protein sequence ID" value="PKC67345.1"/>
    <property type="molecule type" value="Genomic_DNA"/>
</dbReference>
<dbReference type="AlphaFoldDB" id="A0A2I1F2K3"/>
<evidence type="ECO:0000313" key="4">
    <source>
        <dbReference type="Proteomes" id="UP000232722"/>
    </source>
</evidence>
<dbReference type="VEuPathDB" id="FungiDB:RhiirA1_458554"/>
<sequence>MTFQLSTLPTECLHEILRHFENNISTLHSCLLVNRLWCRISVRILWRNVWNYKDNIIIREHLLKVSTSILITLISCLPNDSKEILYKNEISILTPTLRRSPLFNYAEFCKVLSIDSLFGMVQKILKNECSVLMDEFIKMFVNQISSLEKLTYNCRYNTKFSFTYFPGARDLSKLCCRSNLPFNFFWQLSKICHNIQSISIDVRTEILDELNELISSQNNLRNLTLIVFGVSLEKIIPSLAKNSNTITKLCLYSENNASHLSFISLLTNLQEIFISIFDDGYIDDFKKLQYVNFSKLKKLKIPYHCPNPKYLNKFLEINGKNLENFYSGGNDKNFGLSIANFCPNIKNLFVLFYDDEINLLRNILISCQYLESIKIHCGKRFLSEREILGIIVNYSQNNFYELKLYNDSYPNPITVTPQYLESIFINWKNRESKKLLNLVIIEKYEGYNGLINEANMMIIKKYENLGIIKFVVRNYEEESIEEKEEYLF</sequence>
<dbReference type="EMBL" id="LLXJ01001382">
    <property type="protein sequence ID" value="PKC02456.1"/>
    <property type="molecule type" value="Genomic_DNA"/>
</dbReference>
<name>A0A2I1F2K3_9GLOM</name>
<proteinExistence type="predicted"/>
<protein>
    <recommendedName>
        <fullName evidence="5">F-box domain-containing protein</fullName>
    </recommendedName>
</protein>
<dbReference type="Proteomes" id="UP000232688">
    <property type="component" value="Unassembled WGS sequence"/>
</dbReference>
<comment type="caution">
    <text evidence="2">The sequence shown here is derived from an EMBL/GenBank/DDBJ whole genome shotgun (WGS) entry which is preliminary data.</text>
</comment>
<dbReference type="OrthoDB" id="2349664at2759"/>
<evidence type="ECO:0000313" key="2">
    <source>
        <dbReference type="EMBL" id="PKC67345.1"/>
    </source>
</evidence>
<dbReference type="VEuPathDB" id="FungiDB:RhiirFUN_023707"/>
<gene>
    <name evidence="2" type="ORF">RhiirA1_458554</name>
    <name evidence="1" type="ORF">RhiirA5_504029</name>
</gene>
<evidence type="ECO:0000313" key="3">
    <source>
        <dbReference type="Proteomes" id="UP000232688"/>
    </source>
</evidence>
<reference evidence="1 4" key="2">
    <citation type="submission" date="2017-09" db="EMBL/GenBank/DDBJ databases">
        <title>Extensive intraspecific genome diversity in a model arbuscular mycorrhizal fungus.</title>
        <authorList>
            <person name="Chen E.C."/>
            <person name="Morin E."/>
            <person name="Beaudet D."/>
            <person name="Noel J."/>
            <person name="Ndikumana S."/>
            <person name="Charron P."/>
            <person name="St-Onge C."/>
            <person name="Giorgi J."/>
            <person name="Grigoriev I.V."/>
            <person name="Roux C."/>
            <person name="Martin F.M."/>
            <person name="Corradi N."/>
        </authorList>
    </citation>
    <scope>NUCLEOTIDE SEQUENCE [LARGE SCALE GENOMIC DNA]</scope>
    <source>
        <strain evidence="1 4">A5</strain>
    </source>
</reference>
<dbReference type="Proteomes" id="UP000232722">
    <property type="component" value="Unassembled WGS sequence"/>
</dbReference>
<reference evidence="1 4" key="1">
    <citation type="submission" date="2016-04" db="EMBL/GenBank/DDBJ databases">
        <title>Genome analyses suggest a sexual origin of heterokaryosis in a supposedly ancient asexual fungus.</title>
        <authorList>
            <person name="Ropars J."/>
            <person name="Sedzielewska K."/>
            <person name="Noel J."/>
            <person name="Charron P."/>
            <person name="Farinelli L."/>
            <person name="Marton T."/>
            <person name="Kruger M."/>
            <person name="Pelin A."/>
            <person name="Brachmann A."/>
            <person name="Corradi N."/>
        </authorList>
    </citation>
    <scope>NUCLEOTIDE SEQUENCE [LARGE SCALE GENOMIC DNA]</scope>
    <source>
        <strain evidence="1 4">A5</strain>
    </source>
</reference>
<organism evidence="2 3">
    <name type="scientific">Rhizophagus irregularis</name>
    <dbReference type="NCBI Taxonomy" id="588596"/>
    <lineage>
        <taxon>Eukaryota</taxon>
        <taxon>Fungi</taxon>
        <taxon>Fungi incertae sedis</taxon>
        <taxon>Mucoromycota</taxon>
        <taxon>Glomeromycotina</taxon>
        <taxon>Glomeromycetes</taxon>
        <taxon>Glomerales</taxon>
        <taxon>Glomeraceae</taxon>
        <taxon>Rhizophagus</taxon>
    </lineage>
</organism>
<reference evidence="2 3" key="4">
    <citation type="submission" date="2017-10" db="EMBL/GenBank/DDBJ databases">
        <title>Genome analyses suggest a sexual origin of heterokaryosis in a supposedly ancient asexual fungus.</title>
        <authorList>
            <person name="Corradi N."/>
            <person name="Sedzielewska K."/>
            <person name="Noel J."/>
            <person name="Charron P."/>
            <person name="Farinelli L."/>
            <person name="Marton T."/>
            <person name="Kruger M."/>
            <person name="Pelin A."/>
            <person name="Brachmann A."/>
            <person name="Corradi N."/>
        </authorList>
    </citation>
    <scope>NUCLEOTIDE SEQUENCE [LARGE SCALE GENOMIC DNA]</scope>
    <source>
        <strain evidence="2 3">A1</strain>
    </source>
</reference>
<accession>A0A2I1F2K3</accession>